<feature type="compositionally biased region" description="Polar residues" evidence="1">
    <location>
        <begin position="499"/>
        <end position="509"/>
    </location>
</feature>
<dbReference type="VEuPathDB" id="TriTrypDB:LdBPK_340530.1"/>
<evidence type="ECO:0008006" key="5">
    <source>
        <dbReference type="Google" id="ProtNLM"/>
    </source>
</evidence>
<dbReference type="AlphaFoldDB" id="A0A504X1G8"/>
<organism evidence="3 4">
    <name type="scientific">Leishmania donovani</name>
    <dbReference type="NCBI Taxonomy" id="5661"/>
    <lineage>
        <taxon>Eukaryota</taxon>
        <taxon>Discoba</taxon>
        <taxon>Euglenozoa</taxon>
        <taxon>Kinetoplastea</taxon>
        <taxon>Metakinetoplastina</taxon>
        <taxon>Trypanosomatida</taxon>
        <taxon>Trypanosomatidae</taxon>
        <taxon>Leishmaniinae</taxon>
        <taxon>Leishmania</taxon>
    </lineage>
</organism>
<feature type="region of interest" description="Disordered" evidence="1">
    <location>
        <begin position="497"/>
        <end position="537"/>
    </location>
</feature>
<protein>
    <recommendedName>
        <fullName evidence="5">Phosphoglycan beta 1,2 arabinosyltransferase</fullName>
    </recommendedName>
</protein>
<keyword evidence="2" id="KW-0472">Membrane</keyword>
<dbReference type="VEuPathDB" id="TriTrypDB:LdCL_340010900"/>
<dbReference type="EMBL" id="RHLC01000004">
    <property type="protein sequence ID" value="TPP39970.1"/>
    <property type="molecule type" value="Genomic_DNA"/>
</dbReference>
<evidence type="ECO:0000313" key="3">
    <source>
        <dbReference type="EMBL" id="TPP39970.1"/>
    </source>
</evidence>
<comment type="caution">
    <text evidence="3">The sequence shown here is derived from an EMBL/GenBank/DDBJ whole genome shotgun (WGS) entry which is preliminary data.</text>
</comment>
<evidence type="ECO:0000256" key="1">
    <source>
        <dbReference type="SAM" id="MobiDB-lite"/>
    </source>
</evidence>
<accession>A0A504X1G8</accession>
<keyword evidence="2" id="KW-1133">Transmembrane helix</keyword>
<keyword evidence="2" id="KW-0812">Transmembrane</keyword>
<sequence>MMQDTASPFPHHRTPATYQAGLHYQANGRESAAPLLTSSAGNAANGKRLSHWGRNVLRGFYHVKWHQRTQCAVVACLLWFFTLFVLLHTFLQVSGLTQSIYAVFSRPTSGLQTLLEDELVIPSPVVPPNGAFCGLCTEGLVVFRPASAATSLATTPAQTETVVCVETMEEAWLSASESEPLSSVRDCVARLYNLGLLQPPRTTITAVNDTCAAVRVTVQVLSGESEEADRNKCSSGFVAELQISSTEREKVEVHTQRFPSWPLCPVASPEAIDAKDGHRGGSDGNHYIVPAYFATAAVRDTDADCDVPPPWRIDTIEDLDEVVLRFAGDAAQTTETSSLLASDLRCPTYFLTVNLGRFGRHHNQLQEILNGISLARRSNRTFILPPFVPALYMSYLRLNPELLYGWNALRRNGHYCVLSYAEARPILRRLRERDGVVSMERVSFAATADLHVLFNTTEEHDSYAWGSMPRVPGTDGAFVYDADEWFSMGVRRREEMTAHTASNTSSVPSPLTFHEARPPSAEECSGFAGPAPNKSPTQWERIRRCTTAFLRTYGDGDGRRESSLASRRQPRIVVISSVTAFHLRPTLTEMTRLLGLLRPSPTLTVEIGRYYRLYATQLQWPANTDPKRSFLNVLQPFRYKSTIGVHVRRREFTCREEAEHPSATIIAMSEARYQFDGTGKNDSAAAGRPITTVARLASDCGWNSQSLLHIYDTYASWMRSRQAQGLRRSRCFAHVQTSNKQVLRSYVAFDEQVGPIGSQLQAALQQRYNPLKKKRAANGYPPIYAAFYDHRPRKDLFQTYQEILSRWEHSSADTQRADGEAVFDVASVPRTTDSLVEMLYPIAEQEALALGIDFFVLGNTGVFRGNIISSVSINVCLRRLGRGLPCHGVLAGYYEMLYKGYM</sequence>
<gene>
    <name evidence="3" type="ORF">CGC21_25620</name>
</gene>
<dbReference type="VEuPathDB" id="TriTrypDB:LDHU3_34.0900"/>
<name>A0A504X1G8_LEIDO</name>
<feature type="transmembrane region" description="Helical" evidence="2">
    <location>
        <begin position="71"/>
        <end position="91"/>
    </location>
</feature>
<reference evidence="4" key="1">
    <citation type="submission" date="2019-02" db="EMBL/GenBank/DDBJ databases">
        <title>FDA dAtabase for Regulatory Grade micrObial Sequences (FDA-ARGOS): Supporting development and validation of Infectious Disease Dx tests.</title>
        <authorList>
            <person name="Duncan R."/>
            <person name="Fisher C."/>
            <person name="Tallon L."/>
            <person name="Sadzewicz L."/>
            <person name="Sengamalay N."/>
            <person name="Ott S."/>
            <person name="Godinez A."/>
            <person name="Nagaraj S."/>
            <person name="Vavikolanu K."/>
            <person name="Nadendla S."/>
            <person name="Aluvathingal J."/>
            <person name="Sichtig H."/>
        </authorList>
    </citation>
    <scope>NUCLEOTIDE SEQUENCE [LARGE SCALE GENOMIC DNA]</scope>
    <source>
        <strain evidence="4">FDAARGOS_361</strain>
    </source>
</reference>
<evidence type="ECO:0000313" key="4">
    <source>
        <dbReference type="Proteomes" id="UP000318447"/>
    </source>
</evidence>
<proteinExistence type="predicted"/>
<dbReference type="Proteomes" id="UP000318447">
    <property type="component" value="Unassembled WGS sequence"/>
</dbReference>
<evidence type="ECO:0000256" key="2">
    <source>
        <dbReference type="SAM" id="Phobius"/>
    </source>
</evidence>